<dbReference type="Gene3D" id="1.10.30.50">
    <property type="match status" value="1"/>
</dbReference>
<dbReference type="PROSITE" id="PS51194">
    <property type="entry name" value="HELICASE_CTER"/>
    <property type="match status" value="1"/>
</dbReference>
<dbReference type="Pfam" id="PF01844">
    <property type="entry name" value="HNH"/>
    <property type="match status" value="1"/>
</dbReference>
<evidence type="ECO:0000313" key="12">
    <source>
        <dbReference type="Proteomes" id="UP000565698"/>
    </source>
</evidence>
<feature type="region of interest" description="Disordered" evidence="8">
    <location>
        <begin position="685"/>
        <end position="747"/>
    </location>
</feature>
<dbReference type="InterPro" id="IPR002711">
    <property type="entry name" value="HNH"/>
</dbReference>
<dbReference type="InterPro" id="IPR000330">
    <property type="entry name" value="SNF2_N"/>
</dbReference>
<dbReference type="InterPro" id="IPR001650">
    <property type="entry name" value="Helicase_C-like"/>
</dbReference>
<feature type="region of interest" description="Disordered" evidence="8">
    <location>
        <begin position="893"/>
        <end position="928"/>
    </location>
</feature>
<keyword evidence="11" id="KW-0255">Endonuclease</keyword>
<dbReference type="InterPro" id="IPR001876">
    <property type="entry name" value="Znf_RanBP2"/>
</dbReference>
<protein>
    <submittedName>
        <fullName evidence="11">ZRAB3 endonuclease</fullName>
    </submittedName>
</protein>
<keyword evidence="4" id="KW-0378">Hydrolase</keyword>
<dbReference type="InterPro" id="IPR003615">
    <property type="entry name" value="HNH_nuc"/>
</dbReference>
<dbReference type="GO" id="GO:0008270">
    <property type="term" value="F:zinc ion binding"/>
    <property type="evidence" value="ECO:0007669"/>
    <property type="project" value="UniProtKB-KW"/>
</dbReference>
<evidence type="ECO:0000256" key="2">
    <source>
        <dbReference type="ARBA" id="ARBA00022741"/>
    </source>
</evidence>
<dbReference type="CDD" id="cd18010">
    <property type="entry name" value="DEXHc_HARP_SMARCAL1"/>
    <property type="match status" value="1"/>
</dbReference>
<dbReference type="InterPro" id="IPR038718">
    <property type="entry name" value="SNF2-like_sf"/>
</dbReference>
<dbReference type="AlphaFoldDB" id="A0A7L1XUR7"/>
<dbReference type="GO" id="GO:0006281">
    <property type="term" value="P:DNA repair"/>
    <property type="evidence" value="ECO:0007669"/>
    <property type="project" value="TreeGrafter"/>
</dbReference>
<keyword evidence="11" id="KW-0540">Nuclease</keyword>
<keyword evidence="12" id="KW-1185">Reference proteome</keyword>
<sequence length="1106" mass="125444">MASTFQETPTHETSHSENVDAKLSFLPERLRKKLLPFQEKGIMFALQRGGSTGFWFYFFSFLFSFQMGLGKTIQAIAISYYYKNEWPLLIVVPSSLRYPWVDEIEKWIPELSSDDISIIQNKTDTGGIPTSKVTILGYGLLTSDAQTLVDALYRQNFKVVVIDESHYMKSRNATRSKILLPIVQKAHRAILLTGTPALGRPEELFMQIEALFPRRFGTWSQYAKKYCNARVRFFGKRTQWDCRGASNLEELHQLLSEIMIRRLKKDVLTQLPPKVRQRIPFDLPQAAAKNLNTTFAEWERLMRNLNSDATESHFSQVMNLITRMYKETAIAKAGAVKDYIKMMLENDKLKFLVFAHHLSMLQACAEAVAESKVRYIRIDGSVPSAERIHLVNQFQKDPDTRVAILSIQAAGQGLTFTAATHVVFAELYWDPGHIKQAEDRAHRIGQCSSVNIHFLVAKGTMDTLMWAMLNRKAKVTGSTLNGKKEKMQAEEGDKEKWEFLSFAETWTPNESLEDPKNELLFTHFEKERQHDIRTFFSPKTSTEKKRKIFSGDESSHNDSESSGVTKDEDAEKSSENLDSTRISDVDTTCPESSCEREAKRARSMGGSTPVSSSKRKNNSLTGKKPLLFSGKSNELLPGDLNTSSKSAALNKVWHCSVCTYSNNELLPYCEMCNCPQSSGVERNCEAAMSQAEDEVSRDSRRNEERAEHNTEDRSEDFGEMVTQESVEMSKQETIETEKEESGKDVDKPGTFPIYEGLMFCASRNTDRIHLYTKDGEPLNHNFIPLDIQLDNWEDLPETFQQKQNRLLILRFVKEWSRLTAMKQRIVRKSGQIFCSPVHAAEELSKKQPGVGSTKRYVTKEDVAAASLSKASSSGGSVRLISRESGGWLKNENAAVEQSGHSTKLPSENGEDLSEQLDAEGSSPPKGYLQALDSQGNPLCLSCHQPAARLEPGCQTRAWDTRFCSHACQEDFSIRSSQSYLRTKVFEVEHGVCQFCHQNAQELYLRIRDAPRSQRKELLESSWMSQLPLGQLNEMIRSPAEGQFWQADHIKPVYSGGGQCSLENLQTLCTPCHRERTARQAKERSQLKRRSLATKYGCDITKFFVKM</sequence>
<dbReference type="InterPro" id="IPR036443">
    <property type="entry name" value="Znf_RanBP2_sf"/>
</dbReference>
<keyword evidence="5" id="KW-0347">Helicase</keyword>
<proteinExistence type="predicted"/>
<dbReference type="SUPFAM" id="SSF90209">
    <property type="entry name" value="Ran binding protein zinc finger-like"/>
    <property type="match status" value="1"/>
</dbReference>
<dbReference type="SUPFAM" id="SSF52540">
    <property type="entry name" value="P-loop containing nucleoside triphosphate hydrolases"/>
    <property type="match status" value="2"/>
</dbReference>
<dbReference type="Gene3D" id="3.40.50.10810">
    <property type="entry name" value="Tandem AAA-ATPase domain"/>
    <property type="match status" value="1"/>
</dbReference>
<dbReference type="GO" id="GO:0043596">
    <property type="term" value="C:nuclear replication fork"/>
    <property type="evidence" value="ECO:0007669"/>
    <property type="project" value="TreeGrafter"/>
</dbReference>
<dbReference type="SMART" id="SM00490">
    <property type="entry name" value="HELICc"/>
    <property type="match status" value="1"/>
</dbReference>
<feature type="non-terminal residue" evidence="11">
    <location>
        <position position="1"/>
    </location>
</feature>
<keyword evidence="3" id="KW-0863">Zinc-finger</keyword>
<dbReference type="InterPro" id="IPR049730">
    <property type="entry name" value="SNF2/RAD54-like_C"/>
</dbReference>
<dbReference type="OrthoDB" id="2801544at2759"/>
<dbReference type="GO" id="GO:0004386">
    <property type="term" value="F:helicase activity"/>
    <property type="evidence" value="ECO:0007669"/>
    <property type="project" value="UniProtKB-KW"/>
</dbReference>
<organism evidence="11 12">
    <name type="scientific">Thinocorus orbignyianus</name>
    <dbReference type="NCBI Taxonomy" id="161742"/>
    <lineage>
        <taxon>Eukaryota</taxon>
        <taxon>Metazoa</taxon>
        <taxon>Chordata</taxon>
        <taxon>Craniata</taxon>
        <taxon>Vertebrata</taxon>
        <taxon>Euteleostomi</taxon>
        <taxon>Archelosauria</taxon>
        <taxon>Archosauria</taxon>
        <taxon>Dinosauria</taxon>
        <taxon>Saurischia</taxon>
        <taxon>Theropoda</taxon>
        <taxon>Coelurosauria</taxon>
        <taxon>Aves</taxon>
        <taxon>Neognathae</taxon>
        <taxon>Neoaves</taxon>
        <taxon>Aequornithes</taxon>
        <taxon>Ciconiiformes</taxon>
        <taxon>Thinocoridae</taxon>
        <taxon>Thinocorus</taxon>
    </lineage>
</organism>
<dbReference type="GO" id="GO:0031297">
    <property type="term" value="P:replication fork processing"/>
    <property type="evidence" value="ECO:0007669"/>
    <property type="project" value="TreeGrafter"/>
</dbReference>
<dbReference type="PANTHER" id="PTHR45766:SF3">
    <property type="entry name" value="DNA ANNEALING HELICASE AND ENDONUCLEASE ZRANB3"/>
    <property type="match status" value="1"/>
</dbReference>
<keyword evidence="7" id="KW-0067">ATP-binding</keyword>
<feature type="domain" description="Helicase C-terminal" evidence="10">
    <location>
        <begin position="335"/>
        <end position="491"/>
    </location>
</feature>
<feature type="domain" description="Helicase ATP-binding" evidence="9">
    <location>
        <begin position="52"/>
        <end position="214"/>
    </location>
</feature>
<dbReference type="EMBL" id="VXBW01006525">
    <property type="protein sequence ID" value="NXP12528.1"/>
    <property type="molecule type" value="Genomic_DNA"/>
</dbReference>
<evidence type="ECO:0000259" key="9">
    <source>
        <dbReference type="PROSITE" id="PS51192"/>
    </source>
</evidence>
<feature type="region of interest" description="Disordered" evidence="8">
    <location>
        <begin position="532"/>
        <end position="631"/>
    </location>
</feature>
<evidence type="ECO:0000256" key="6">
    <source>
        <dbReference type="ARBA" id="ARBA00022833"/>
    </source>
</evidence>
<dbReference type="GO" id="GO:0016787">
    <property type="term" value="F:hydrolase activity"/>
    <property type="evidence" value="ECO:0007669"/>
    <property type="project" value="UniProtKB-KW"/>
</dbReference>
<dbReference type="CDD" id="cd18793">
    <property type="entry name" value="SF2_C_SNF"/>
    <property type="match status" value="1"/>
</dbReference>
<accession>A0A7L1XUR7</accession>
<gene>
    <name evidence="11" type="primary">Zranb3</name>
    <name evidence="11" type="ORF">THIORB_R03318</name>
</gene>
<reference evidence="11 12" key="1">
    <citation type="submission" date="2019-09" db="EMBL/GenBank/DDBJ databases">
        <title>Bird 10,000 Genomes (B10K) Project - Family phase.</title>
        <authorList>
            <person name="Zhang G."/>
        </authorList>
    </citation>
    <scope>NUCLEOTIDE SEQUENCE [LARGE SCALE GENOMIC DNA]</scope>
    <source>
        <strain evidence="11">B10K-DU-002-47</strain>
        <tissue evidence="11">Muscle</tissue>
    </source>
</reference>
<feature type="compositionally biased region" description="Basic and acidic residues" evidence="8">
    <location>
        <begin position="694"/>
        <end position="716"/>
    </location>
</feature>
<evidence type="ECO:0000259" key="10">
    <source>
        <dbReference type="PROSITE" id="PS51194"/>
    </source>
</evidence>
<dbReference type="GO" id="GO:0005524">
    <property type="term" value="F:ATP binding"/>
    <property type="evidence" value="ECO:0007669"/>
    <property type="project" value="UniProtKB-KW"/>
</dbReference>
<dbReference type="InterPro" id="IPR014001">
    <property type="entry name" value="Helicase_ATP-bd"/>
</dbReference>
<comment type="caution">
    <text evidence="11">The sequence shown here is derived from an EMBL/GenBank/DDBJ whole genome shotgun (WGS) entry which is preliminary data.</text>
</comment>
<dbReference type="Gene3D" id="3.40.50.300">
    <property type="entry name" value="P-loop containing nucleotide triphosphate hydrolases"/>
    <property type="match status" value="1"/>
</dbReference>
<dbReference type="Pfam" id="PF00271">
    <property type="entry name" value="Helicase_C"/>
    <property type="match status" value="1"/>
</dbReference>
<keyword evidence="6" id="KW-0862">Zinc</keyword>
<evidence type="ECO:0000256" key="8">
    <source>
        <dbReference type="SAM" id="MobiDB-lite"/>
    </source>
</evidence>
<dbReference type="PANTHER" id="PTHR45766">
    <property type="entry name" value="DNA ANNEALING HELICASE AND ENDONUCLEASE ZRANB3 FAMILY MEMBER"/>
    <property type="match status" value="1"/>
</dbReference>
<dbReference type="GO" id="GO:0004520">
    <property type="term" value="F:DNA endonuclease activity"/>
    <property type="evidence" value="ECO:0007669"/>
    <property type="project" value="TreeGrafter"/>
</dbReference>
<name>A0A7L1XUR7_9AVES</name>
<evidence type="ECO:0000256" key="3">
    <source>
        <dbReference type="ARBA" id="ARBA00022771"/>
    </source>
</evidence>
<dbReference type="SMART" id="SM00487">
    <property type="entry name" value="DEXDc"/>
    <property type="match status" value="1"/>
</dbReference>
<feature type="compositionally biased region" description="Polar residues" evidence="8">
    <location>
        <begin position="576"/>
        <end position="591"/>
    </location>
</feature>
<dbReference type="FunFam" id="3.40.50.300:FF:000788">
    <property type="entry name" value="DNA annealing helicase and endonuclease ZRANB3"/>
    <property type="match status" value="1"/>
</dbReference>
<dbReference type="Pfam" id="PF00176">
    <property type="entry name" value="SNF2-rel_dom"/>
    <property type="match status" value="1"/>
</dbReference>
<keyword evidence="2" id="KW-0547">Nucleotide-binding</keyword>
<feature type="compositionally biased region" description="Acidic residues" evidence="8">
    <location>
        <begin position="908"/>
        <end position="917"/>
    </location>
</feature>
<dbReference type="PROSITE" id="PS51192">
    <property type="entry name" value="HELICASE_ATP_BIND_1"/>
    <property type="match status" value="1"/>
</dbReference>
<keyword evidence="1" id="KW-0479">Metal-binding</keyword>
<evidence type="ECO:0000256" key="5">
    <source>
        <dbReference type="ARBA" id="ARBA00022806"/>
    </source>
</evidence>
<dbReference type="InterPro" id="IPR027417">
    <property type="entry name" value="P-loop_NTPase"/>
</dbReference>
<dbReference type="Proteomes" id="UP000565698">
    <property type="component" value="Unassembled WGS sequence"/>
</dbReference>
<dbReference type="GO" id="GO:0003676">
    <property type="term" value="F:nucleic acid binding"/>
    <property type="evidence" value="ECO:0007669"/>
    <property type="project" value="InterPro"/>
</dbReference>
<dbReference type="CDD" id="cd00085">
    <property type="entry name" value="HNHc"/>
    <property type="match status" value="1"/>
</dbReference>
<dbReference type="PROSITE" id="PS01358">
    <property type="entry name" value="ZF_RANBP2_1"/>
    <property type="match status" value="1"/>
</dbReference>
<evidence type="ECO:0000256" key="4">
    <source>
        <dbReference type="ARBA" id="ARBA00022801"/>
    </source>
</evidence>
<evidence type="ECO:0000256" key="1">
    <source>
        <dbReference type="ARBA" id="ARBA00022723"/>
    </source>
</evidence>
<feature type="compositionally biased region" description="Basic and acidic residues" evidence="8">
    <location>
        <begin position="727"/>
        <end position="747"/>
    </location>
</feature>
<dbReference type="FunFam" id="3.40.50.10810:FF:000024">
    <property type="entry name" value="DNA annealing helicase and endonuclease ZRANB3"/>
    <property type="match status" value="1"/>
</dbReference>
<feature type="compositionally biased region" description="Basic and acidic residues" evidence="8">
    <location>
        <begin position="549"/>
        <end position="575"/>
    </location>
</feature>
<evidence type="ECO:0000313" key="11">
    <source>
        <dbReference type="EMBL" id="NXP12528.1"/>
    </source>
</evidence>
<evidence type="ECO:0000256" key="7">
    <source>
        <dbReference type="ARBA" id="ARBA00022840"/>
    </source>
</evidence>
<feature type="non-terminal residue" evidence="11">
    <location>
        <position position="1106"/>
    </location>
</feature>